<evidence type="ECO:0000256" key="1">
    <source>
        <dbReference type="ARBA" id="ARBA00004123"/>
    </source>
</evidence>
<feature type="compositionally biased region" description="Acidic residues" evidence="9">
    <location>
        <begin position="223"/>
        <end position="232"/>
    </location>
</feature>
<dbReference type="Proteomes" id="UP000295252">
    <property type="component" value="Unassembled WGS sequence"/>
</dbReference>
<dbReference type="EMBL" id="HG740743">
    <property type="protein sequence ID" value="CDP20740.1"/>
    <property type="molecule type" value="Genomic_DNA"/>
</dbReference>
<keyword evidence="7" id="KW-0694">RNA-binding</keyword>
<evidence type="ECO:0000256" key="5">
    <source>
        <dbReference type="ARBA" id="ARBA00022552"/>
    </source>
</evidence>
<evidence type="ECO:0000256" key="4">
    <source>
        <dbReference type="ARBA" id="ARBA00022517"/>
    </source>
</evidence>
<comment type="similarity">
    <text evidence="2">Belongs to the NAF1 family.</text>
</comment>
<reference evidence="11" key="1">
    <citation type="journal article" date="2014" name="Science">
        <title>The coffee genome provides insight into the convergent evolution of caffeine biosynthesis.</title>
        <authorList>
            <person name="Denoeud F."/>
            <person name="Carretero-Paulet L."/>
            <person name="Dereeper A."/>
            <person name="Droc G."/>
            <person name="Guyot R."/>
            <person name="Pietrella M."/>
            <person name="Zheng C."/>
            <person name="Alberti A."/>
            <person name="Anthony F."/>
            <person name="Aprea G."/>
            <person name="Aury J.M."/>
            <person name="Bento P."/>
            <person name="Bernard M."/>
            <person name="Bocs S."/>
            <person name="Campa C."/>
            <person name="Cenci A."/>
            <person name="Combes M.C."/>
            <person name="Crouzillat D."/>
            <person name="Da Silva C."/>
            <person name="Daddiego L."/>
            <person name="De Bellis F."/>
            <person name="Dussert S."/>
            <person name="Garsmeur O."/>
            <person name="Gayraud T."/>
            <person name="Guignon V."/>
            <person name="Jahn K."/>
            <person name="Jamilloux V."/>
            <person name="Joet T."/>
            <person name="Labadie K."/>
            <person name="Lan T."/>
            <person name="Leclercq J."/>
            <person name="Lepelley M."/>
            <person name="Leroy T."/>
            <person name="Li L.T."/>
            <person name="Librado P."/>
            <person name="Lopez L."/>
            <person name="Munoz A."/>
            <person name="Noel B."/>
            <person name="Pallavicini A."/>
            <person name="Perrotta G."/>
            <person name="Poncet V."/>
            <person name="Pot D."/>
            <person name="Priyono X."/>
            <person name="Rigoreau M."/>
            <person name="Rouard M."/>
            <person name="Rozas J."/>
            <person name="Tranchant-Dubreuil C."/>
            <person name="VanBuren R."/>
            <person name="Zhang Q."/>
            <person name="Andrade A.C."/>
            <person name="Argout X."/>
            <person name="Bertrand B."/>
            <person name="de Kochko A."/>
            <person name="Graziosi G."/>
            <person name="Henry R.J."/>
            <person name="Jayarama X."/>
            <person name="Ming R."/>
            <person name="Nagai C."/>
            <person name="Rounsley S."/>
            <person name="Sankoff D."/>
            <person name="Giuliano G."/>
            <person name="Albert V.A."/>
            <person name="Wincker P."/>
            <person name="Lashermes P."/>
        </authorList>
    </citation>
    <scope>NUCLEOTIDE SEQUENCE [LARGE SCALE GENOMIC DNA]</scope>
    <source>
        <strain evidence="11">cv. DH200-94</strain>
    </source>
</reference>
<dbReference type="AlphaFoldDB" id="A0A068VIX4"/>
<dbReference type="InterPro" id="IPR007504">
    <property type="entry name" value="H/ACA_rnp_Gar1/Naf1"/>
</dbReference>
<organism evidence="10 11">
    <name type="scientific">Coffea canephora</name>
    <name type="common">Robusta coffee</name>
    <dbReference type="NCBI Taxonomy" id="49390"/>
    <lineage>
        <taxon>Eukaryota</taxon>
        <taxon>Viridiplantae</taxon>
        <taxon>Streptophyta</taxon>
        <taxon>Embryophyta</taxon>
        <taxon>Tracheophyta</taxon>
        <taxon>Spermatophyta</taxon>
        <taxon>Magnoliopsida</taxon>
        <taxon>eudicotyledons</taxon>
        <taxon>Gunneridae</taxon>
        <taxon>Pentapetalae</taxon>
        <taxon>asterids</taxon>
        <taxon>lamiids</taxon>
        <taxon>Gentianales</taxon>
        <taxon>Rubiaceae</taxon>
        <taxon>Ixoroideae</taxon>
        <taxon>Gardenieae complex</taxon>
        <taxon>Bertiereae - Coffeeae clade</taxon>
        <taxon>Coffeeae</taxon>
        <taxon>Coffea</taxon>
    </lineage>
</organism>
<evidence type="ECO:0000256" key="7">
    <source>
        <dbReference type="ARBA" id="ARBA00022884"/>
    </source>
</evidence>
<feature type="region of interest" description="Disordered" evidence="9">
    <location>
        <begin position="671"/>
        <end position="700"/>
    </location>
</feature>
<evidence type="ECO:0000256" key="6">
    <source>
        <dbReference type="ARBA" id="ARBA00022553"/>
    </source>
</evidence>
<evidence type="ECO:0000313" key="10">
    <source>
        <dbReference type="EMBL" id="CDP20740.1"/>
    </source>
</evidence>
<feature type="compositionally biased region" description="Acidic residues" evidence="9">
    <location>
        <begin position="195"/>
        <end position="208"/>
    </location>
</feature>
<evidence type="ECO:0000256" key="2">
    <source>
        <dbReference type="ARBA" id="ARBA00009801"/>
    </source>
</evidence>
<accession>A0A068VIX4</accession>
<keyword evidence="11" id="KW-1185">Reference proteome</keyword>
<gene>
    <name evidence="10" type="ORF">GSCOC_T00008500001</name>
</gene>
<dbReference type="Gene3D" id="2.40.10.230">
    <property type="entry name" value="Probable tRNA pseudouridine synthase domain"/>
    <property type="match status" value="1"/>
</dbReference>
<dbReference type="OMA" id="NHGPNNG"/>
<evidence type="ECO:0000313" key="11">
    <source>
        <dbReference type="Proteomes" id="UP000295252"/>
    </source>
</evidence>
<evidence type="ECO:0000256" key="8">
    <source>
        <dbReference type="ARBA" id="ARBA00023242"/>
    </source>
</evidence>
<dbReference type="PANTHER" id="PTHR31633">
    <property type="entry name" value="H/ACA RIBONUCLEOPROTEIN COMPLEX NON-CORE SUBUNIT NAF1"/>
    <property type="match status" value="1"/>
</dbReference>
<dbReference type="Pfam" id="PF04410">
    <property type="entry name" value="Gar1"/>
    <property type="match status" value="1"/>
</dbReference>
<sequence>MVGSLQSPNPKKEEKECSNDLSFSVLGLEDLSFSCIDSFLDFDYIEDWIEENPEPYSKSMANDLGENSVGFSSEKVASEMFDKSFEIGSAGLVGEEGGGKLGSLGQEKVEFVGGEKGSEMGYGVDGIKSGGLGCSIEEEMGKVSLEGGWSDPDSVFGGLTGVKQGGEGCDNGNSEDDCGCDVVKSVEANIRDESDSNSDSEGESDSEIESSSSSSSSSSSGSSDDDDDDEVDGKEKWGSSKERKGQDIEMEEGEIVASDPEEMVAWSGDDEYGEDEGGSGVSTLGPPKSKNELTLLPPVPPVNVALLPHHKIQPVGVVLSVLGAQVIVEGVEKHNPLNEGSILWITESRSALGLVDEIFGPVRNPYYIVRYNSESEVPPGIRPGISISFVPEFANHVLNDKSLYSKGYDASGANDEELLEEEEFSDDEKEAEHRKMQRNKKRGTNDNKIGNVKKDEKRFGNWSRNSKYDSTVNRHLPMEGAKRQVDHSSHHVPPAVVSQHQGNGLHSLSLGQGSTCQPGLAPPFVQLASTAGFSALSGGANGIAFQQPQTVGFPGLPTNGMPTVRNPYYLHQMPSQNILSFQQQINASQNLPSNLVISGMQSGFGAEPSCSSQNAFNRLPFGVTTPGQQASLPINVGEQAVPVNMSETMHNYEPQQLASFTHKRDTYRSISHGKHYRGGRKPNRRGGGQFGGGRGRQQHG</sequence>
<dbReference type="PANTHER" id="PTHR31633:SF1">
    <property type="entry name" value="H_ACA RIBONUCLEOPROTEIN COMPLEX NON-CORE SUBUNIT NAF1"/>
    <property type="match status" value="1"/>
</dbReference>
<feature type="compositionally biased region" description="Basic residues" evidence="9">
    <location>
        <begin position="671"/>
        <end position="684"/>
    </location>
</feature>
<protein>
    <recommendedName>
        <fullName evidence="3">H/ACA ribonucleoprotein complex non-core subunit NAF1</fullName>
    </recommendedName>
</protein>
<evidence type="ECO:0000256" key="3">
    <source>
        <dbReference type="ARBA" id="ARBA00021438"/>
    </source>
</evidence>
<dbReference type="GO" id="GO:0005732">
    <property type="term" value="C:sno(s)RNA-containing ribonucleoprotein complex"/>
    <property type="evidence" value="ECO:0007669"/>
    <property type="project" value="InterPro"/>
</dbReference>
<keyword evidence="6" id="KW-0597">Phosphoprotein</keyword>
<dbReference type="Gramene" id="CDP20740">
    <property type="protein sequence ID" value="CDP20740"/>
    <property type="gene ID" value="GSCOC_T00008500001"/>
</dbReference>
<feature type="compositionally biased region" description="Acidic residues" evidence="9">
    <location>
        <begin position="248"/>
        <end position="277"/>
    </location>
</feature>
<feature type="compositionally biased region" description="Low complexity" evidence="9">
    <location>
        <begin position="209"/>
        <end position="222"/>
    </location>
</feature>
<dbReference type="GO" id="GO:0005634">
    <property type="term" value="C:nucleus"/>
    <property type="evidence" value="ECO:0007669"/>
    <property type="project" value="UniProtKB-SubCell"/>
</dbReference>
<proteinExistence type="inferred from homology"/>
<keyword evidence="4" id="KW-0690">Ribosome biogenesis</keyword>
<dbReference type="SUPFAM" id="SSF50447">
    <property type="entry name" value="Translation proteins"/>
    <property type="match status" value="1"/>
</dbReference>
<dbReference type="GO" id="GO:0001522">
    <property type="term" value="P:pseudouridine synthesis"/>
    <property type="evidence" value="ECO:0007669"/>
    <property type="project" value="InterPro"/>
</dbReference>
<keyword evidence="8" id="KW-0539">Nucleus</keyword>
<name>A0A068VIX4_COFCA</name>
<dbReference type="GO" id="GO:0006364">
    <property type="term" value="P:rRNA processing"/>
    <property type="evidence" value="ECO:0007669"/>
    <property type="project" value="UniProtKB-KW"/>
</dbReference>
<feature type="region of interest" description="Disordered" evidence="9">
    <location>
        <begin position="189"/>
        <end position="287"/>
    </location>
</feature>
<feature type="compositionally biased region" description="Gly residues" evidence="9">
    <location>
        <begin position="685"/>
        <end position="700"/>
    </location>
</feature>
<dbReference type="FunFam" id="2.40.10.230:FF:000002">
    <property type="entry name" value="H/ACA ribonucleoprotein complex non-core subunit NAF1"/>
    <property type="match status" value="1"/>
</dbReference>
<feature type="compositionally biased region" description="Acidic residues" evidence="9">
    <location>
        <begin position="414"/>
        <end position="429"/>
    </location>
</feature>
<dbReference type="STRING" id="49390.A0A068VIX4"/>
<dbReference type="InterPro" id="IPR009000">
    <property type="entry name" value="Transl_B-barrel_sf"/>
</dbReference>
<dbReference type="GO" id="GO:0000493">
    <property type="term" value="P:box H/ACA snoRNP assembly"/>
    <property type="evidence" value="ECO:0007669"/>
    <property type="project" value="InterPro"/>
</dbReference>
<feature type="region of interest" description="Disordered" evidence="9">
    <location>
        <begin position="414"/>
        <end position="452"/>
    </location>
</feature>
<dbReference type="InterPro" id="IPR040309">
    <property type="entry name" value="Naf1"/>
</dbReference>
<dbReference type="GO" id="GO:0003723">
    <property type="term" value="F:RNA binding"/>
    <property type="evidence" value="ECO:0007669"/>
    <property type="project" value="UniProtKB-KW"/>
</dbReference>
<dbReference type="PhylomeDB" id="A0A068VIX4"/>
<dbReference type="InterPro" id="IPR038664">
    <property type="entry name" value="Gar1/Naf1_Cbf5-bd_sf"/>
</dbReference>
<evidence type="ECO:0000256" key="9">
    <source>
        <dbReference type="SAM" id="MobiDB-lite"/>
    </source>
</evidence>
<comment type="subcellular location">
    <subcellularLocation>
        <location evidence="1">Nucleus</location>
    </subcellularLocation>
</comment>
<keyword evidence="5" id="KW-0698">rRNA processing</keyword>
<feature type="compositionally biased region" description="Basic and acidic residues" evidence="9">
    <location>
        <begin position="233"/>
        <end position="247"/>
    </location>
</feature>
<dbReference type="OrthoDB" id="21550at2759"/>
<dbReference type="InParanoid" id="A0A068VIX4"/>